<protein>
    <submittedName>
        <fullName evidence="2">Uncharacterized protein</fullName>
    </submittedName>
</protein>
<dbReference type="RefSeq" id="WP_277537388.1">
    <property type="nucleotide sequence ID" value="NZ_JAPDIA010000008.1"/>
</dbReference>
<keyword evidence="3" id="KW-1185">Reference proteome</keyword>
<dbReference type="EMBL" id="JAPDIA010000008">
    <property type="protein sequence ID" value="MDG0813443.1"/>
    <property type="molecule type" value="Genomic_DNA"/>
</dbReference>
<comment type="caution">
    <text evidence="2">The sequence shown here is derived from an EMBL/GenBank/DDBJ whole genome shotgun (WGS) entry which is preliminary data.</text>
</comment>
<name>A0A9X4KZK3_9BACL</name>
<evidence type="ECO:0000256" key="1">
    <source>
        <dbReference type="SAM" id="MobiDB-lite"/>
    </source>
</evidence>
<dbReference type="AlphaFoldDB" id="A0A9X4KZK3"/>
<evidence type="ECO:0000313" key="2">
    <source>
        <dbReference type="EMBL" id="MDG0813443.1"/>
    </source>
</evidence>
<dbReference type="Proteomes" id="UP001153404">
    <property type="component" value="Unassembled WGS sequence"/>
</dbReference>
<sequence>MSYAQAAIAYLERELQPEDADSSGVSPGESGNRASTTGMMPAPLNDKHWGRVSQLSFADVATEGPWTIRRSSRSVWIDRMLATSAVGAKLSFAFEGTGLALAFDFGKRSADFRYRINGGEPAVHVFDRQDWCPDEGMFQLAVVAGDLPSGKHHAELEVVHGDGPGCTGTRFKLAFIGVIQESR</sequence>
<reference evidence="2" key="1">
    <citation type="submission" date="2022-10" db="EMBL/GenBank/DDBJ databases">
        <title>Comparative genomic analysis of Cohnella hashimotonis sp. nov., isolated from the International Space Station.</title>
        <authorList>
            <person name="Simpson A."/>
            <person name="Venkateswaran K."/>
        </authorList>
    </citation>
    <scope>NUCLEOTIDE SEQUENCE</scope>
    <source>
        <strain evidence="2">DSM 28161</strain>
    </source>
</reference>
<accession>A0A9X4KZK3</accession>
<feature type="region of interest" description="Disordered" evidence="1">
    <location>
        <begin position="16"/>
        <end position="41"/>
    </location>
</feature>
<gene>
    <name evidence="2" type="ORF">OMP40_32275</name>
</gene>
<organism evidence="2 3">
    <name type="scientific">Cohnella rhizosphaerae</name>
    <dbReference type="NCBI Taxonomy" id="1457232"/>
    <lineage>
        <taxon>Bacteria</taxon>
        <taxon>Bacillati</taxon>
        <taxon>Bacillota</taxon>
        <taxon>Bacilli</taxon>
        <taxon>Bacillales</taxon>
        <taxon>Paenibacillaceae</taxon>
        <taxon>Cohnella</taxon>
    </lineage>
</organism>
<evidence type="ECO:0000313" key="3">
    <source>
        <dbReference type="Proteomes" id="UP001153404"/>
    </source>
</evidence>
<dbReference type="Gene3D" id="2.60.120.260">
    <property type="entry name" value="Galactose-binding domain-like"/>
    <property type="match status" value="1"/>
</dbReference>
<proteinExistence type="predicted"/>